<dbReference type="Gene3D" id="3.40.50.300">
    <property type="entry name" value="P-loop containing nucleotide triphosphate hydrolases"/>
    <property type="match status" value="1"/>
</dbReference>
<dbReference type="RefSeq" id="WP_090617487.1">
    <property type="nucleotide sequence ID" value="NZ_CP067127.1"/>
</dbReference>
<evidence type="ECO:0000313" key="1">
    <source>
        <dbReference type="EMBL" id="SEO29340.1"/>
    </source>
</evidence>
<reference evidence="1 2" key="1">
    <citation type="submission" date="2016-10" db="EMBL/GenBank/DDBJ databases">
        <authorList>
            <person name="de Groot N.N."/>
        </authorList>
    </citation>
    <scope>NUCLEOTIDE SEQUENCE [LARGE SCALE GENOMIC DNA]</scope>
    <source>
        <strain evidence="1 2">DSM 8512</strain>
    </source>
</reference>
<dbReference type="STRING" id="34002.SAMN04489859_10615"/>
<evidence type="ECO:0008006" key="3">
    <source>
        <dbReference type="Google" id="ProtNLM"/>
    </source>
</evidence>
<dbReference type="InterPro" id="IPR027417">
    <property type="entry name" value="P-loop_NTPase"/>
</dbReference>
<evidence type="ECO:0000313" key="2">
    <source>
        <dbReference type="Proteomes" id="UP000199054"/>
    </source>
</evidence>
<name>A0A1H8NI94_9RHOB</name>
<dbReference type="AlphaFoldDB" id="A0A1H8NI94"/>
<dbReference type="EMBL" id="FODE01000061">
    <property type="protein sequence ID" value="SEO29340.1"/>
    <property type="molecule type" value="Genomic_DNA"/>
</dbReference>
<organism evidence="1 2">
    <name type="scientific">Paracoccus alcaliphilus</name>
    <dbReference type="NCBI Taxonomy" id="34002"/>
    <lineage>
        <taxon>Bacteria</taxon>
        <taxon>Pseudomonadati</taxon>
        <taxon>Pseudomonadota</taxon>
        <taxon>Alphaproteobacteria</taxon>
        <taxon>Rhodobacterales</taxon>
        <taxon>Paracoccaceae</taxon>
        <taxon>Paracoccus</taxon>
    </lineage>
</organism>
<dbReference type="OrthoDB" id="4169204at2"/>
<dbReference type="SUPFAM" id="SSF52540">
    <property type="entry name" value="P-loop containing nucleoside triphosphate hydrolases"/>
    <property type="match status" value="1"/>
</dbReference>
<dbReference type="Pfam" id="PF13469">
    <property type="entry name" value="Sulfotransfer_3"/>
    <property type="match status" value="1"/>
</dbReference>
<proteinExistence type="predicted"/>
<accession>A0A1H8NI94</accession>
<sequence length="245" mass="28580">MNEERYPALYAPKDGYVFVVTYGRSGSTLTQSLLNAIPGYSIRGENGNLTYFLSRAIHLVAKHDMYTWRREDLAKEPQERRAYLKNILGQPYDPWAGAESVEPEDFRLSLMNLFAEKVLKPETGCRVSGFKEIRLHEDPNFFESHLDYLRDSFPKTRFLFQTRNHDAVSRSSWWANKPKHVVYKQLKQADEMFSEYSRKNPDICFTISYEKYAEGIDYAREIYNFLGEDMSDDAIGATLGQKLRH</sequence>
<gene>
    <name evidence="1" type="ORF">SAMN04489859_10615</name>
</gene>
<keyword evidence="2" id="KW-1185">Reference proteome</keyword>
<protein>
    <recommendedName>
        <fullName evidence="3">Sulfotransferase family protein</fullName>
    </recommendedName>
</protein>
<dbReference type="Proteomes" id="UP000199054">
    <property type="component" value="Unassembled WGS sequence"/>
</dbReference>